<accession>A0A6C0DD96</accession>
<reference evidence="2" key="1">
    <citation type="journal article" date="2020" name="Nature">
        <title>Giant virus diversity and host interactions through global metagenomics.</title>
        <authorList>
            <person name="Schulz F."/>
            <person name="Roux S."/>
            <person name="Paez-Espino D."/>
            <person name="Jungbluth S."/>
            <person name="Walsh D.A."/>
            <person name="Denef V.J."/>
            <person name="McMahon K.D."/>
            <person name="Konstantinidis K.T."/>
            <person name="Eloe-Fadrosh E.A."/>
            <person name="Kyrpides N.C."/>
            <person name="Woyke T."/>
        </authorList>
    </citation>
    <scope>NUCLEOTIDE SEQUENCE</scope>
    <source>
        <strain evidence="2">GVMAG-M-3300023174-132</strain>
    </source>
</reference>
<dbReference type="AlphaFoldDB" id="A0A6C0DD96"/>
<organism evidence="2">
    <name type="scientific">viral metagenome</name>
    <dbReference type="NCBI Taxonomy" id="1070528"/>
    <lineage>
        <taxon>unclassified sequences</taxon>
        <taxon>metagenomes</taxon>
        <taxon>organismal metagenomes</taxon>
    </lineage>
</organism>
<evidence type="ECO:0000313" key="2">
    <source>
        <dbReference type="EMBL" id="QHT13575.1"/>
    </source>
</evidence>
<proteinExistence type="predicted"/>
<protein>
    <submittedName>
        <fullName evidence="2">Uncharacterized protein</fullName>
    </submittedName>
</protein>
<keyword evidence="1" id="KW-0472">Membrane</keyword>
<feature type="transmembrane region" description="Helical" evidence="1">
    <location>
        <begin position="6"/>
        <end position="26"/>
    </location>
</feature>
<sequence length="174" mass="18184">MGARGWWLVAMLAVLFLANLAMLMGLTNWPQQVREGFAAKVLAKKEKFSNMGGMNMGGMNVVGIPSGPATEGFMNYVGDGAPFATAPIGSYDGVNMAASMPASAQGFRGNHPDVPLAGPPIEVGPDNLFVFKNNECKPECCDSTLACDGGCVCTTPAQRDFINRRGGNSNGGAF</sequence>
<evidence type="ECO:0000256" key="1">
    <source>
        <dbReference type="SAM" id="Phobius"/>
    </source>
</evidence>
<keyword evidence="1" id="KW-0812">Transmembrane</keyword>
<keyword evidence="1" id="KW-1133">Transmembrane helix</keyword>
<dbReference type="EMBL" id="MN739575">
    <property type="protein sequence ID" value="QHT13575.1"/>
    <property type="molecule type" value="Genomic_DNA"/>
</dbReference>
<name>A0A6C0DD96_9ZZZZ</name>